<proteinExistence type="evidence at transcript level"/>
<dbReference type="InterPro" id="IPR050372">
    <property type="entry name" value="Neurexin-related_CASP"/>
</dbReference>
<dbReference type="Gene3D" id="2.60.120.200">
    <property type="match status" value="2"/>
</dbReference>
<dbReference type="CDD" id="cd00054">
    <property type="entry name" value="EGF_CA"/>
    <property type="match status" value="1"/>
</dbReference>
<evidence type="ECO:0000259" key="4">
    <source>
        <dbReference type="PROSITE" id="PS50025"/>
    </source>
</evidence>
<dbReference type="Gene3D" id="2.10.25.10">
    <property type="entry name" value="Laminin"/>
    <property type="match status" value="1"/>
</dbReference>
<dbReference type="PROSITE" id="PS50025">
    <property type="entry name" value="LAM_G_DOMAIN"/>
    <property type="match status" value="2"/>
</dbReference>
<evidence type="ECO:0000259" key="5">
    <source>
        <dbReference type="PROSITE" id="PS50026"/>
    </source>
</evidence>
<dbReference type="PROSITE" id="PS50026">
    <property type="entry name" value="EGF_3"/>
    <property type="match status" value="1"/>
</dbReference>
<reference evidence="6" key="1">
    <citation type="submission" date="2015-06" db="EMBL/GenBank/DDBJ databases">
        <title>Multifunctionality and plasticity characterize epithelial cells in Hydra.</title>
        <authorList>
            <person name="Buzgariu W."/>
            <person name="Al Haddad S."/>
            <person name="Tomczyk S."/>
            <person name="Wenger Y."/>
            <person name="Galliot B."/>
        </authorList>
    </citation>
    <scope>NUCLEOTIDE SEQUENCE</scope>
    <source>
        <strain evidence="6">Jussy strain</strain>
        <tissue evidence="6">Whole organism</tissue>
    </source>
</reference>
<evidence type="ECO:0000256" key="3">
    <source>
        <dbReference type="SAM" id="Phobius"/>
    </source>
</evidence>
<dbReference type="SUPFAM" id="SSF49899">
    <property type="entry name" value="Concanavalin A-like lectins/glucanases"/>
    <property type="match status" value="2"/>
</dbReference>
<dbReference type="EMBL" id="LN868250">
    <property type="protein sequence ID" value="CRX73281.1"/>
    <property type="molecule type" value="mRNA"/>
</dbReference>
<dbReference type="GO" id="GO:0016020">
    <property type="term" value="C:membrane"/>
    <property type="evidence" value="ECO:0007669"/>
    <property type="project" value="UniProtKB-SubCell"/>
</dbReference>
<accession>A0A0H5FNB1</accession>
<gene>
    <name evidence="6" type="primary">NRXN1AL</name>
</gene>
<comment type="caution">
    <text evidence="2">Lacks conserved residue(s) required for the propagation of feature annotation.</text>
</comment>
<dbReference type="Pfam" id="PF02210">
    <property type="entry name" value="Laminin_G_2"/>
    <property type="match status" value="2"/>
</dbReference>
<organism evidence="6">
    <name type="scientific">Hydra vulgaris</name>
    <name type="common">Hydra</name>
    <name type="synonym">Hydra attenuata</name>
    <dbReference type="NCBI Taxonomy" id="6087"/>
    <lineage>
        <taxon>Eukaryota</taxon>
        <taxon>Metazoa</taxon>
        <taxon>Cnidaria</taxon>
        <taxon>Hydrozoa</taxon>
        <taxon>Hydroidolina</taxon>
        <taxon>Anthoathecata</taxon>
        <taxon>Aplanulata</taxon>
        <taxon>Hydridae</taxon>
        <taxon>Hydra</taxon>
    </lineage>
</organism>
<evidence type="ECO:0000256" key="2">
    <source>
        <dbReference type="PROSITE-ProRule" id="PRU00076"/>
    </source>
</evidence>
<evidence type="ECO:0000256" key="1">
    <source>
        <dbReference type="ARBA" id="ARBA00023157"/>
    </source>
</evidence>
<feature type="disulfide bond" evidence="2">
    <location>
        <begin position="212"/>
        <end position="229"/>
    </location>
</feature>
<sequence length="575" mass="65079">MTWLMFVSINCHVFIYIYVSISIIYSILGYQLNNIGNGVQYLEYEPWSDNPRYGEASLQFLFKTNVPKGVLLTVASKGDHKLQIFLDEGKLHVLLVMGGKNIVNQKNIHIGKQWNDMKWHTVKLARRFRIVTISVDNMEESLISNGKIPDRLNVDSAHLFIGWDPDQNNEGFTGCIINISYPIGSNPKEPDHVVGEVKDECDDECTDKENTCLNGGKCVKNLDKSKPFCDCSGTGMTGESCSKEVPVVYFNGSSFVSFPVQPFEHFRKNKISFRFRTTEPNGLIITSGNSQRHFIVELYRGNIQANISMGADSIVVFAGNSALHDGIFHSVIIEIFGPEVVLSVDRESFPKSYVDQKFLKYQPTDWMDLKYYSTECTDEYKSLEEDEERFYIFVGGYPYVNTLSISASKINYNGCLQQLLIESQNLDVVEKIVFEKKTLVEGQLLFNCPVKENKNVDNLLAIDGNIKSQLQTMFKSKLSQTTVAWITGGICVGTVALILMLACGFHKIRNKYNGQFLTHKGGNFFHTREALEKINGRVAKEFYLISSRDNSPRIFDGSPRIFESPFRRDVHGAVV</sequence>
<feature type="domain" description="Laminin G" evidence="4">
    <location>
        <begin position="31"/>
        <end position="201"/>
    </location>
</feature>
<dbReference type="InterPro" id="IPR001791">
    <property type="entry name" value="Laminin_G"/>
</dbReference>
<dbReference type="OrthoDB" id="6275838at2759"/>
<protein>
    <submittedName>
        <fullName evidence="6">Neurexin 1a-like</fullName>
    </submittedName>
</protein>
<dbReference type="InterPro" id="IPR000742">
    <property type="entry name" value="EGF"/>
</dbReference>
<dbReference type="SMART" id="SM00282">
    <property type="entry name" value="LamG"/>
    <property type="match status" value="2"/>
</dbReference>
<keyword evidence="2" id="KW-0245">EGF-like domain</keyword>
<keyword evidence="3" id="KW-1133">Transmembrane helix</keyword>
<dbReference type="InterPro" id="IPR013320">
    <property type="entry name" value="ConA-like_dom_sf"/>
</dbReference>
<keyword evidence="3" id="KW-0472">Membrane</keyword>
<feature type="domain" description="Laminin G" evidence="4">
    <location>
        <begin position="245"/>
        <end position="448"/>
    </location>
</feature>
<name>A0A0H5FNB1_HYDVU</name>
<dbReference type="PANTHER" id="PTHR15036">
    <property type="entry name" value="PIKACHURIN-LIKE PROTEIN"/>
    <property type="match status" value="1"/>
</dbReference>
<evidence type="ECO:0000313" key="6">
    <source>
        <dbReference type="EMBL" id="CRX73281.1"/>
    </source>
</evidence>
<dbReference type="PANTHER" id="PTHR15036:SF49">
    <property type="entry name" value="AXOTACTIN"/>
    <property type="match status" value="1"/>
</dbReference>
<feature type="transmembrane region" description="Helical" evidence="3">
    <location>
        <begin position="7"/>
        <end position="28"/>
    </location>
</feature>
<feature type="transmembrane region" description="Helical" evidence="3">
    <location>
        <begin position="483"/>
        <end position="505"/>
    </location>
</feature>
<keyword evidence="3" id="KW-0812">Transmembrane</keyword>
<dbReference type="CDD" id="cd00110">
    <property type="entry name" value="LamG"/>
    <property type="match status" value="2"/>
</dbReference>
<dbReference type="AlphaFoldDB" id="A0A0H5FNB1"/>
<keyword evidence="1 2" id="KW-1015">Disulfide bond</keyword>
<feature type="domain" description="EGF-like" evidence="5">
    <location>
        <begin position="202"/>
        <end position="242"/>
    </location>
</feature>